<protein>
    <recommendedName>
        <fullName evidence="3">Restriction endonuclease</fullName>
    </recommendedName>
</protein>
<sequence>MKLPEPSQKFIKEILKKYSVEGGHELNENLLKLFQTFNNDKNKFHVLIKVAALNKIYSTAITNINPVAEKIINITNTDLDLNTINEYVYFVDEISKIKWTNNDGKSFKRNNLSFASKYVHFLSGHKTPIYDSYIWIIIKGYLGQENKQKPSFKNPKNFNEFYSTFIKFKKDLKLDDYTNYDIDKFLWQYGKSLIEKIKTELPKGATLSHAKSELKKRIKNNT</sequence>
<gene>
    <name evidence="1" type="ORF">JBL43_10730</name>
</gene>
<dbReference type="Proteomes" id="UP000623301">
    <property type="component" value="Unassembled WGS sequence"/>
</dbReference>
<evidence type="ECO:0000313" key="2">
    <source>
        <dbReference type="Proteomes" id="UP000623301"/>
    </source>
</evidence>
<comment type="caution">
    <text evidence="1">The sequence shown here is derived from an EMBL/GenBank/DDBJ whole genome shotgun (WGS) entry which is preliminary data.</text>
</comment>
<organism evidence="1 2">
    <name type="scientific">Aureibaculum flavum</name>
    <dbReference type="NCBI Taxonomy" id="2795986"/>
    <lineage>
        <taxon>Bacteria</taxon>
        <taxon>Pseudomonadati</taxon>
        <taxon>Bacteroidota</taxon>
        <taxon>Flavobacteriia</taxon>
        <taxon>Flavobacteriales</taxon>
        <taxon>Flavobacteriaceae</taxon>
        <taxon>Aureibaculum</taxon>
    </lineage>
</organism>
<accession>A0ABS0WRW5</accession>
<evidence type="ECO:0000313" key="1">
    <source>
        <dbReference type="EMBL" id="MBJ2174713.1"/>
    </source>
</evidence>
<keyword evidence="2" id="KW-1185">Reference proteome</keyword>
<evidence type="ECO:0008006" key="3">
    <source>
        <dbReference type="Google" id="ProtNLM"/>
    </source>
</evidence>
<reference evidence="1 2" key="1">
    <citation type="submission" date="2020-12" db="EMBL/GenBank/DDBJ databases">
        <title>Aureibaculum luteum sp. nov. and Aureibaculum flavum sp. nov., novel members of the family Flavobacteriaceae isolated from Antarctic intertidal sediments.</title>
        <authorList>
            <person name="He X."/>
            <person name="Zhang X."/>
        </authorList>
    </citation>
    <scope>NUCLEOTIDE SEQUENCE [LARGE SCALE GENOMIC DNA]</scope>
    <source>
        <strain evidence="1 2">A20</strain>
    </source>
</reference>
<name>A0ABS0WRW5_9FLAO</name>
<dbReference type="RefSeq" id="WP_198841432.1">
    <property type="nucleotide sequence ID" value="NZ_JAEHFJ010000004.1"/>
</dbReference>
<proteinExistence type="predicted"/>
<dbReference type="EMBL" id="JAEHFJ010000004">
    <property type="protein sequence ID" value="MBJ2174713.1"/>
    <property type="molecule type" value="Genomic_DNA"/>
</dbReference>